<dbReference type="InterPro" id="IPR022226">
    <property type="entry name" value="DUF3752"/>
</dbReference>
<dbReference type="Proteomes" id="UP000801492">
    <property type="component" value="Unassembled WGS sequence"/>
</dbReference>
<feature type="compositionally biased region" description="Basic and acidic residues" evidence="1">
    <location>
        <begin position="246"/>
        <end position="279"/>
    </location>
</feature>
<dbReference type="OrthoDB" id="341477at2759"/>
<dbReference type="PANTHER" id="PTHR46370:SF1">
    <property type="entry name" value="GPALPP MOTIFS-CONTAINING PROTEIN 1"/>
    <property type="match status" value="1"/>
</dbReference>
<dbReference type="InterPro" id="IPR046331">
    <property type="entry name" value="GPAM1-like"/>
</dbReference>
<feature type="domain" description="DUF3752" evidence="2">
    <location>
        <begin position="216"/>
        <end position="347"/>
    </location>
</feature>
<feature type="compositionally biased region" description="Basic and acidic residues" evidence="1">
    <location>
        <begin position="288"/>
        <end position="317"/>
    </location>
</feature>
<feature type="compositionally biased region" description="Low complexity" evidence="1">
    <location>
        <begin position="38"/>
        <end position="55"/>
    </location>
</feature>
<organism evidence="3 4">
    <name type="scientific">Ignelater luminosus</name>
    <name type="common">Cucubano</name>
    <name type="synonym">Pyrophorus luminosus</name>
    <dbReference type="NCBI Taxonomy" id="2038154"/>
    <lineage>
        <taxon>Eukaryota</taxon>
        <taxon>Metazoa</taxon>
        <taxon>Ecdysozoa</taxon>
        <taxon>Arthropoda</taxon>
        <taxon>Hexapoda</taxon>
        <taxon>Insecta</taxon>
        <taxon>Pterygota</taxon>
        <taxon>Neoptera</taxon>
        <taxon>Endopterygota</taxon>
        <taxon>Coleoptera</taxon>
        <taxon>Polyphaga</taxon>
        <taxon>Elateriformia</taxon>
        <taxon>Elateroidea</taxon>
        <taxon>Elateridae</taxon>
        <taxon>Agrypninae</taxon>
        <taxon>Pyrophorini</taxon>
        <taxon>Ignelater</taxon>
    </lineage>
</organism>
<feature type="region of interest" description="Disordered" evidence="1">
    <location>
        <begin position="76"/>
        <end position="169"/>
    </location>
</feature>
<protein>
    <recommendedName>
        <fullName evidence="2">DUF3752 domain-containing protein</fullName>
    </recommendedName>
</protein>
<evidence type="ECO:0000313" key="4">
    <source>
        <dbReference type="Proteomes" id="UP000801492"/>
    </source>
</evidence>
<gene>
    <name evidence="3" type="ORF">ILUMI_03542</name>
</gene>
<name>A0A8K0GFE5_IGNLU</name>
<reference evidence="3" key="1">
    <citation type="submission" date="2019-08" db="EMBL/GenBank/DDBJ databases">
        <title>The genome of the North American firefly Photinus pyralis.</title>
        <authorList>
            <consortium name="Photinus pyralis genome working group"/>
            <person name="Fallon T.R."/>
            <person name="Sander Lower S.E."/>
            <person name="Weng J.-K."/>
        </authorList>
    </citation>
    <scope>NUCLEOTIDE SEQUENCE</scope>
    <source>
        <strain evidence="3">TRF0915ILg1</strain>
        <tissue evidence="3">Whole body</tissue>
    </source>
</reference>
<sequence>MSQLHGNNVSSSSNKEKLEEDSLKVIGPALPPHLINKVNSDNVSSTSSNDDCSTNYSEETHISVIGPILPPNLLNKVSSKSNSEEAQSNIIGPSLPPHILNKTKNAESEQEYNCEHSTTTEDVTVSVDTPDSSSNDTYGPALPPHLQRTVEPDSDDEDSYGPLPPGVSTSSLAHQALEERALQIKLGRFDTNETKATVREEWMMELPEVRAGNLGLGPRQFRKNERPDFSDRSSWTDTPEQKRKKLEGAKPEKPIDLKKEAELQQIIKHDDEQSKLIEKHSKKKKRDKSLLEMHQDELKKKKKEDEKDGTVTRRPFNREIDLKVNQFDDAQKKSIMKKAMHLDDRFSRGQSKFL</sequence>
<evidence type="ECO:0000259" key="2">
    <source>
        <dbReference type="Pfam" id="PF12572"/>
    </source>
</evidence>
<feature type="compositionally biased region" description="Basic and acidic residues" evidence="1">
    <location>
        <begin position="14"/>
        <end position="23"/>
    </location>
</feature>
<dbReference type="AlphaFoldDB" id="A0A8K0GFE5"/>
<proteinExistence type="predicted"/>
<feature type="region of interest" description="Disordered" evidence="1">
    <location>
        <begin position="213"/>
        <end position="317"/>
    </location>
</feature>
<keyword evidence="4" id="KW-1185">Reference proteome</keyword>
<feature type="region of interest" description="Disordered" evidence="1">
    <location>
        <begin position="1"/>
        <end position="55"/>
    </location>
</feature>
<feature type="compositionally biased region" description="Low complexity" evidence="1">
    <location>
        <begin position="120"/>
        <end position="137"/>
    </location>
</feature>
<evidence type="ECO:0000313" key="3">
    <source>
        <dbReference type="EMBL" id="KAF2902640.1"/>
    </source>
</evidence>
<feature type="compositionally biased region" description="Polar residues" evidence="1">
    <location>
        <begin position="1"/>
        <end position="13"/>
    </location>
</feature>
<dbReference type="Pfam" id="PF12572">
    <property type="entry name" value="DUF3752"/>
    <property type="match status" value="1"/>
</dbReference>
<accession>A0A8K0GFE5</accession>
<comment type="caution">
    <text evidence="3">The sequence shown here is derived from an EMBL/GenBank/DDBJ whole genome shotgun (WGS) entry which is preliminary data.</text>
</comment>
<dbReference type="EMBL" id="VTPC01001233">
    <property type="protein sequence ID" value="KAF2902640.1"/>
    <property type="molecule type" value="Genomic_DNA"/>
</dbReference>
<feature type="compositionally biased region" description="Basic and acidic residues" evidence="1">
    <location>
        <begin position="222"/>
        <end position="231"/>
    </location>
</feature>
<evidence type="ECO:0000256" key="1">
    <source>
        <dbReference type="SAM" id="MobiDB-lite"/>
    </source>
</evidence>
<dbReference type="PANTHER" id="PTHR46370">
    <property type="entry name" value="GPALPP MOTIFS-CONTAINING PROTEIN 1"/>
    <property type="match status" value="1"/>
</dbReference>